<evidence type="ECO:0000313" key="2">
    <source>
        <dbReference type="EMBL" id="KAB1976840.1"/>
    </source>
</evidence>
<keyword evidence="1" id="KW-0812">Transmembrane</keyword>
<accession>A0A7J5D3J8</accession>
<comment type="caution">
    <text evidence="2">The sequence shown here is derived from an EMBL/GenBank/DDBJ whole genome shotgun (WGS) entry which is preliminary data.</text>
</comment>
<protein>
    <submittedName>
        <fullName evidence="2">Uncharacterized protein</fullName>
    </submittedName>
</protein>
<keyword evidence="3" id="KW-1185">Reference proteome</keyword>
<dbReference type="Proteomes" id="UP000442990">
    <property type="component" value="Unassembled WGS sequence"/>
</dbReference>
<evidence type="ECO:0000313" key="3">
    <source>
        <dbReference type="Proteomes" id="UP000442990"/>
    </source>
</evidence>
<feature type="transmembrane region" description="Helical" evidence="1">
    <location>
        <begin position="20"/>
        <end position="41"/>
    </location>
</feature>
<dbReference type="AlphaFoldDB" id="A0A7J5D3J8"/>
<reference evidence="2 3" key="1">
    <citation type="submission" date="2019-09" db="EMBL/GenBank/DDBJ databases">
        <title>Isolation and identification of active actinomycetes.</title>
        <authorList>
            <person name="Yu Z."/>
            <person name="Han C."/>
            <person name="Yu B."/>
        </authorList>
    </citation>
    <scope>NUCLEOTIDE SEQUENCE [LARGE SCALE GENOMIC DNA]</scope>
    <source>
        <strain evidence="2 3">NEAU-H2</strain>
    </source>
</reference>
<proteinExistence type="predicted"/>
<name>A0A7J5D3J8_9ACTN</name>
<organism evidence="2 3">
    <name type="scientific">Streptomyces triticiradicis</name>
    <dbReference type="NCBI Taxonomy" id="2651189"/>
    <lineage>
        <taxon>Bacteria</taxon>
        <taxon>Bacillati</taxon>
        <taxon>Actinomycetota</taxon>
        <taxon>Actinomycetes</taxon>
        <taxon>Kitasatosporales</taxon>
        <taxon>Streptomycetaceae</taxon>
        <taxon>Streptomyces</taxon>
    </lineage>
</organism>
<dbReference type="EMBL" id="WBKG01000073">
    <property type="protein sequence ID" value="KAB1976840.1"/>
    <property type="molecule type" value="Genomic_DNA"/>
</dbReference>
<gene>
    <name evidence="2" type="ORF">F8144_43365</name>
</gene>
<keyword evidence="1" id="KW-1133">Transmembrane helix</keyword>
<keyword evidence="1" id="KW-0472">Membrane</keyword>
<feature type="transmembrane region" description="Helical" evidence="1">
    <location>
        <begin position="53"/>
        <end position="72"/>
    </location>
</feature>
<evidence type="ECO:0000256" key="1">
    <source>
        <dbReference type="SAM" id="Phobius"/>
    </source>
</evidence>
<dbReference type="RefSeq" id="WP_151474914.1">
    <property type="nucleotide sequence ID" value="NZ_WBKG01000073.1"/>
</dbReference>
<sequence>MTSDTDNSRPQDRDHQELRLVMLLLALVVGLLITGAAVYLAREHPSLAQPLGVGAAVMSALAAVVGVVARVLRR</sequence>